<accession>A0A090E193</accession>
<keyword evidence="1" id="KW-0812">Transmembrane</keyword>
<dbReference type="eggNOG" id="COG4967">
    <property type="taxonomic scope" value="Bacteria"/>
</dbReference>
<proteinExistence type="predicted"/>
<feature type="transmembrane region" description="Helical" evidence="1">
    <location>
        <begin position="12"/>
        <end position="34"/>
    </location>
</feature>
<dbReference type="AlphaFoldDB" id="A0A090E193"/>
<reference evidence="2" key="1">
    <citation type="submission" date="2013-12" db="EMBL/GenBank/DDBJ databases">
        <authorList>
            <person name="Linke B."/>
        </authorList>
    </citation>
    <scope>NUCLEOTIDE SEQUENCE [LARGE SCALE GENOMIC DNA]</scope>
    <source>
        <strain evidence="2">CRIB-18</strain>
    </source>
</reference>
<dbReference type="OrthoDB" id="21382at2"/>
<reference evidence="2" key="2">
    <citation type="submission" date="2014-09" db="EMBL/GenBank/DDBJ databases">
        <title>Criblamydia sequanensis harbors a mega-plasmid encoding arsenite resistance.</title>
        <authorList>
            <person name="Bertelli C."/>
            <person name="Goesmann A."/>
            <person name="Greub G."/>
        </authorList>
    </citation>
    <scope>NUCLEOTIDE SEQUENCE [LARGE SCALE GENOMIC DNA]</scope>
    <source>
        <strain evidence="2">CRIB-18</strain>
    </source>
</reference>
<sequence length="239" mass="27612">MRRLKPIKRMITLLEVMIALGLTVILLTALSFFYRELTRYDKAGETLRREEINLRHVDIRLQKSLAKSLSYGTLGTDFLFFTGSGGEGLFWPGTSYLLFAYDRGIDRDPLFSNEVIGRLFVDSEKNLTLATWPIFSRWETRQSIPIKKEILLSNVTGLKFSFYYPTEKISSKPKPKSEVPKVLRATVVQEPKCGDEWRNEWARLPAIVTVILTRGTDEKNEEKIVIPLVNFDKWIIYGK</sequence>
<evidence type="ECO:0000256" key="1">
    <source>
        <dbReference type="SAM" id="Phobius"/>
    </source>
</evidence>
<protein>
    <submittedName>
        <fullName evidence="2">Conserved putative membrane protein</fullName>
    </submittedName>
</protein>
<evidence type="ECO:0000313" key="2">
    <source>
        <dbReference type="EMBL" id="CDR34539.1"/>
    </source>
</evidence>
<keyword evidence="1" id="KW-0472">Membrane</keyword>
<organism evidence="2 3">
    <name type="scientific">Candidatus Criblamydia sequanensis CRIB-18</name>
    <dbReference type="NCBI Taxonomy" id="1437425"/>
    <lineage>
        <taxon>Bacteria</taxon>
        <taxon>Pseudomonadati</taxon>
        <taxon>Chlamydiota</taxon>
        <taxon>Chlamydiia</taxon>
        <taxon>Parachlamydiales</taxon>
        <taxon>Candidatus Criblamydiaceae</taxon>
        <taxon>Candidatus Criblamydia</taxon>
    </lineage>
</organism>
<gene>
    <name evidence="2" type="ORF">CSEC_1728</name>
</gene>
<dbReference type="RefSeq" id="WP_041018058.1">
    <property type="nucleotide sequence ID" value="NZ_CCEJ010000008.1"/>
</dbReference>
<name>A0A090E193_9BACT</name>
<dbReference type="STRING" id="1437425.CSEC_1728"/>
<keyword evidence="3" id="KW-1185">Reference proteome</keyword>
<evidence type="ECO:0000313" key="3">
    <source>
        <dbReference type="Proteomes" id="UP000031552"/>
    </source>
</evidence>
<dbReference type="Proteomes" id="UP000031552">
    <property type="component" value="Unassembled WGS sequence"/>
</dbReference>
<dbReference type="EMBL" id="CCEJ010000008">
    <property type="protein sequence ID" value="CDR34539.1"/>
    <property type="molecule type" value="Genomic_DNA"/>
</dbReference>
<keyword evidence="1" id="KW-1133">Transmembrane helix</keyword>
<comment type="caution">
    <text evidence="2">The sequence shown here is derived from an EMBL/GenBank/DDBJ whole genome shotgun (WGS) entry which is preliminary data.</text>
</comment>